<dbReference type="PANTHER" id="PTHR47870:SF1">
    <property type="entry name" value="CYTOCHROME C-TYPE BIOGENESIS PROTEIN CCMH"/>
    <property type="match status" value="1"/>
</dbReference>
<evidence type="ECO:0000313" key="10">
    <source>
        <dbReference type="Proteomes" id="UP000245539"/>
    </source>
</evidence>
<protein>
    <recommendedName>
        <fullName evidence="7">Cytochrome c-type biogenesis protein</fullName>
    </recommendedName>
</protein>
<dbReference type="InterPro" id="IPR005616">
    <property type="entry name" value="CcmH/CycL/Ccl2/NrfF_N"/>
</dbReference>
<keyword evidence="10" id="KW-1185">Reference proteome</keyword>
<evidence type="ECO:0000256" key="7">
    <source>
        <dbReference type="RuleBase" id="RU364112"/>
    </source>
</evidence>
<keyword evidence="3 7" id="KW-0479">Metal-binding</keyword>
<keyword evidence="7" id="KW-1133">Transmembrane helix</keyword>
<evidence type="ECO:0000256" key="2">
    <source>
        <dbReference type="ARBA" id="ARBA00022617"/>
    </source>
</evidence>
<keyword evidence="7" id="KW-0472">Membrane</keyword>
<dbReference type="InterPro" id="IPR051263">
    <property type="entry name" value="C-type_cytochrome_biogenesis"/>
</dbReference>
<feature type="transmembrane region" description="Helical" evidence="7">
    <location>
        <begin position="107"/>
        <end position="124"/>
    </location>
</feature>
<dbReference type="RefSeq" id="WP_109838295.1">
    <property type="nucleotide sequence ID" value="NZ_QGKM01000041.1"/>
</dbReference>
<evidence type="ECO:0000259" key="8">
    <source>
        <dbReference type="Pfam" id="PF03918"/>
    </source>
</evidence>
<dbReference type="OrthoDB" id="9804975at2"/>
<dbReference type="PANTHER" id="PTHR47870">
    <property type="entry name" value="CYTOCHROME C-TYPE BIOGENESIS PROTEIN CCMH"/>
    <property type="match status" value="1"/>
</dbReference>
<dbReference type="GO" id="GO:0046872">
    <property type="term" value="F:metal ion binding"/>
    <property type="evidence" value="ECO:0007669"/>
    <property type="project" value="UniProtKB-KW"/>
</dbReference>
<dbReference type="GO" id="GO:0017004">
    <property type="term" value="P:cytochrome complex assembly"/>
    <property type="evidence" value="ECO:0007669"/>
    <property type="project" value="UniProtKB-KW"/>
</dbReference>
<comment type="function">
    <text evidence="7">Possible subunit of a heme lyase.</text>
</comment>
<dbReference type="FunFam" id="1.10.8.640:FF:000001">
    <property type="entry name" value="Cytochrome c-type biogenesis protein"/>
    <property type="match status" value="1"/>
</dbReference>
<dbReference type="Gene3D" id="1.10.8.640">
    <property type="entry name" value="Cytochrome C biogenesis protein"/>
    <property type="match status" value="1"/>
</dbReference>
<dbReference type="InterPro" id="IPR038297">
    <property type="entry name" value="CcmH/CycL/NrfF/Ccl2_sf"/>
</dbReference>
<proteinExistence type="inferred from homology"/>
<evidence type="ECO:0000256" key="3">
    <source>
        <dbReference type="ARBA" id="ARBA00022723"/>
    </source>
</evidence>
<comment type="caution">
    <text evidence="9">The sequence shown here is derived from an EMBL/GenBank/DDBJ whole genome shotgun (WGS) entry which is preliminary data.</text>
</comment>
<dbReference type="Pfam" id="PF03918">
    <property type="entry name" value="CcmH"/>
    <property type="match status" value="1"/>
</dbReference>
<keyword evidence="4 7" id="KW-0732">Signal</keyword>
<sequence length="156" mass="17895">MKRFFLSLCLGLTLTAGLVTVQAETDILTFKSAEAEETYNGLIEELRCLVCQNQNLAGSDADLAKDLRSQVYDMVEEGRDRKDVIDYMVTRYGDFVLYRPAFQLKTLLLWLGPVVFLLLTLWLVTRWVRSQSVKPSETTLSDAQRETVRDLLDKHK</sequence>
<feature type="chain" id="PRO_5016189656" description="Cytochrome c-type biogenesis protein" evidence="7">
    <location>
        <begin position="24"/>
        <end position="156"/>
    </location>
</feature>
<accession>A0A317CEP7</accession>
<keyword evidence="5" id="KW-0201">Cytochrome c-type biogenesis</keyword>
<organism evidence="9 10">
    <name type="scientific">Leucothrix pacifica</name>
    <dbReference type="NCBI Taxonomy" id="1247513"/>
    <lineage>
        <taxon>Bacteria</taxon>
        <taxon>Pseudomonadati</taxon>
        <taxon>Pseudomonadota</taxon>
        <taxon>Gammaproteobacteria</taxon>
        <taxon>Thiotrichales</taxon>
        <taxon>Thiotrichaceae</taxon>
        <taxon>Leucothrix</taxon>
    </lineage>
</organism>
<evidence type="ECO:0000256" key="5">
    <source>
        <dbReference type="ARBA" id="ARBA00022748"/>
    </source>
</evidence>
<dbReference type="EMBL" id="QGKM01000041">
    <property type="protein sequence ID" value="PWQ95823.1"/>
    <property type="molecule type" value="Genomic_DNA"/>
</dbReference>
<feature type="signal peptide" evidence="7">
    <location>
        <begin position="1"/>
        <end position="23"/>
    </location>
</feature>
<keyword evidence="7" id="KW-0812">Transmembrane</keyword>
<comment type="similarity">
    <text evidence="1 7">Belongs to the CcmH/CycL/Ccl2/NrfF family.</text>
</comment>
<keyword evidence="2 7" id="KW-0349">Heme</keyword>
<evidence type="ECO:0000256" key="6">
    <source>
        <dbReference type="ARBA" id="ARBA00023004"/>
    </source>
</evidence>
<dbReference type="GO" id="GO:0005886">
    <property type="term" value="C:plasma membrane"/>
    <property type="evidence" value="ECO:0007669"/>
    <property type="project" value="TreeGrafter"/>
</dbReference>
<gene>
    <name evidence="9" type="ORF">DKW60_14070</name>
</gene>
<keyword evidence="6 7" id="KW-0408">Iron</keyword>
<dbReference type="Proteomes" id="UP000245539">
    <property type="component" value="Unassembled WGS sequence"/>
</dbReference>
<dbReference type="CDD" id="cd16378">
    <property type="entry name" value="CcmH_N"/>
    <property type="match status" value="1"/>
</dbReference>
<evidence type="ECO:0000256" key="4">
    <source>
        <dbReference type="ARBA" id="ARBA00022729"/>
    </source>
</evidence>
<evidence type="ECO:0000256" key="1">
    <source>
        <dbReference type="ARBA" id="ARBA00010342"/>
    </source>
</evidence>
<feature type="domain" description="CcmH/CycL/Ccl2/NrfF N-terminal" evidence="8">
    <location>
        <begin position="16"/>
        <end position="152"/>
    </location>
</feature>
<evidence type="ECO:0000313" key="9">
    <source>
        <dbReference type="EMBL" id="PWQ95823.1"/>
    </source>
</evidence>
<dbReference type="AlphaFoldDB" id="A0A317CEP7"/>
<reference evidence="9 10" key="1">
    <citation type="submission" date="2018-05" db="EMBL/GenBank/DDBJ databases">
        <title>Leucothrix arctica sp. nov., isolated from Arctic seawater.</title>
        <authorList>
            <person name="Choi A."/>
            <person name="Baek K."/>
        </authorList>
    </citation>
    <scope>NUCLEOTIDE SEQUENCE [LARGE SCALE GENOMIC DNA]</scope>
    <source>
        <strain evidence="9 10">JCM 18388</strain>
    </source>
</reference>
<name>A0A317CEP7_9GAMM</name>